<keyword evidence="3" id="KW-1185">Reference proteome</keyword>
<feature type="region of interest" description="Disordered" evidence="1">
    <location>
        <begin position="252"/>
        <end position="281"/>
    </location>
</feature>
<dbReference type="HOGENOM" id="CLU_816663_0_0_1"/>
<dbReference type="OrthoDB" id="3262547at2759"/>
<name>A0A0C3K4E5_PISTI</name>
<dbReference type="STRING" id="870435.A0A0C3K4E5"/>
<organism evidence="2 3">
    <name type="scientific">Pisolithus tinctorius Marx 270</name>
    <dbReference type="NCBI Taxonomy" id="870435"/>
    <lineage>
        <taxon>Eukaryota</taxon>
        <taxon>Fungi</taxon>
        <taxon>Dikarya</taxon>
        <taxon>Basidiomycota</taxon>
        <taxon>Agaricomycotina</taxon>
        <taxon>Agaricomycetes</taxon>
        <taxon>Agaricomycetidae</taxon>
        <taxon>Boletales</taxon>
        <taxon>Sclerodermatineae</taxon>
        <taxon>Pisolithaceae</taxon>
        <taxon>Pisolithus</taxon>
    </lineage>
</organism>
<evidence type="ECO:0000313" key="3">
    <source>
        <dbReference type="Proteomes" id="UP000054217"/>
    </source>
</evidence>
<evidence type="ECO:0000256" key="1">
    <source>
        <dbReference type="SAM" id="MobiDB-lite"/>
    </source>
</evidence>
<reference evidence="3" key="2">
    <citation type="submission" date="2015-01" db="EMBL/GenBank/DDBJ databases">
        <title>Evolutionary Origins and Diversification of the Mycorrhizal Mutualists.</title>
        <authorList>
            <consortium name="DOE Joint Genome Institute"/>
            <consortium name="Mycorrhizal Genomics Consortium"/>
            <person name="Kohler A."/>
            <person name="Kuo A."/>
            <person name="Nagy L.G."/>
            <person name="Floudas D."/>
            <person name="Copeland A."/>
            <person name="Barry K.W."/>
            <person name="Cichocki N."/>
            <person name="Veneault-Fourrey C."/>
            <person name="LaButti K."/>
            <person name="Lindquist E.A."/>
            <person name="Lipzen A."/>
            <person name="Lundell T."/>
            <person name="Morin E."/>
            <person name="Murat C."/>
            <person name="Riley R."/>
            <person name="Ohm R."/>
            <person name="Sun H."/>
            <person name="Tunlid A."/>
            <person name="Henrissat B."/>
            <person name="Grigoriev I.V."/>
            <person name="Hibbett D.S."/>
            <person name="Martin F."/>
        </authorList>
    </citation>
    <scope>NUCLEOTIDE SEQUENCE [LARGE SCALE GENOMIC DNA]</scope>
    <source>
        <strain evidence="3">Marx 270</strain>
    </source>
</reference>
<dbReference type="InParanoid" id="A0A0C3K4E5"/>
<protein>
    <submittedName>
        <fullName evidence="2">Uncharacterized protein</fullName>
    </submittedName>
</protein>
<gene>
    <name evidence="2" type="ORF">M404DRAFT_547693</name>
</gene>
<feature type="region of interest" description="Disordered" evidence="1">
    <location>
        <begin position="111"/>
        <end position="179"/>
    </location>
</feature>
<dbReference type="AlphaFoldDB" id="A0A0C3K4E5"/>
<reference evidence="2 3" key="1">
    <citation type="submission" date="2014-04" db="EMBL/GenBank/DDBJ databases">
        <authorList>
            <consortium name="DOE Joint Genome Institute"/>
            <person name="Kuo A."/>
            <person name="Kohler A."/>
            <person name="Costa M.D."/>
            <person name="Nagy L.G."/>
            <person name="Floudas D."/>
            <person name="Copeland A."/>
            <person name="Barry K.W."/>
            <person name="Cichocki N."/>
            <person name="Veneault-Fourrey C."/>
            <person name="LaButti K."/>
            <person name="Lindquist E.A."/>
            <person name="Lipzen A."/>
            <person name="Lundell T."/>
            <person name="Morin E."/>
            <person name="Murat C."/>
            <person name="Sun H."/>
            <person name="Tunlid A."/>
            <person name="Henrissat B."/>
            <person name="Grigoriev I.V."/>
            <person name="Hibbett D.S."/>
            <person name="Martin F."/>
            <person name="Nordberg H.P."/>
            <person name="Cantor M.N."/>
            <person name="Hua S.X."/>
        </authorList>
    </citation>
    <scope>NUCLEOTIDE SEQUENCE [LARGE SCALE GENOMIC DNA]</scope>
    <source>
        <strain evidence="2 3">Marx 270</strain>
    </source>
</reference>
<feature type="compositionally biased region" description="Acidic residues" evidence="1">
    <location>
        <begin position="144"/>
        <end position="153"/>
    </location>
</feature>
<dbReference type="EMBL" id="KN831971">
    <property type="protein sequence ID" value="KIO04432.1"/>
    <property type="molecule type" value="Genomic_DNA"/>
</dbReference>
<sequence length="340" mass="35606">MNYKTALRNSACRRSHCCEQRNPEDATTTHLYLRNLTAFWSTPSTPARTLRFSEKLMDEEIKFGDVSTISFDSPEPVAPSVFANLTTGGGLSGAGFDGSAMDDSIFDSVKDGGDMGLGGQPESALSRPNDIEIGDHGGGSAGDGEGDGEEEGEEKTVVLSKKPLLPSQSPPPADTSSLRAAGADVDAAVPLVESRVASNASKVKVTPELERIVAKIWSTVGEIILPGNPYSNGAKPPRAKETLAHIQVLAVQSPTPQSPTSSSVSSLTSISSSGTGGGPTPHQINTAQLLYTLLTAPGFAMQLNKLKAAIGGTRVLYACVAKKLIRIDRSSGEQVVHFDV</sequence>
<accession>A0A0C3K4E5</accession>
<proteinExistence type="predicted"/>
<feature type="compositionally biased region" description="Low complexity" evidence="1">
    <location>
        <begin position="253"/>
        <end position="273"/>
    </location>
</feature>
<evidence type="ECO:0000313" key="2">
    <source>
        <dbReference type="EMBL" id="KIO04432.1"/>
    </source>
</evidence>
<dbReference type="Proteomes" id="UP000054217">
    <property type="component" value="Unassembled WGS sequence"/>
</dbReference>